<gene>
    <name evidence="4" type="ORF">ACMD2_19413</name>
</gene>
<dbReference type="SUPFAM" id="SSF52540">
    <property type="entry name" value="P-loop containing nucleoside triphosphate hydrolases"/>
    <property type="match status" value="1"/>
</dbReference>
<dbReference type="Gene3D" id="3.40.50.300">
    <property type="entry name" value="P-loop containing nucleotide triphosphate hydrolases"/>
    <property type="match status" value="1"/>
</dbReference>
<dbReference type="PANTHER" id="PTHR45865">
    <property type="entry name" value="E3 UBIQUITIN-PROTEIN LIGASE SHPRH FAMILY MEMBER"/>
    <property type="match status" value="1"/>
</dbReference>
<proteinExistence type="predicted"/>
<reference evidence="4 5" key="1">
    <citation type="journal article" date="2016" name="DNA Res.">
        <title>The draft genome of MD-2 pineapple using hybrid error correction of long reads.</title>
        <authorList>
            <person name="Redwan R.M."/>
            <person name="Saidin A."/>
            <person name="Kumar S.V."/>
        </authorList>
    </citation>
    <scope>NUCLEOTIDE SEQUENCE [LARGE SCALE GENOMIC DNA]</scope>
    <source>
        <strain evidence="5">cv. MD2</strain>
        <tissue evidence="4">Leaf</tissue>
    </source>
</reference>
<dbReference type="InterPro" id="IPR055900">
    <property type="entry name" value="DUF7477"/>
</dbReference>
<evidence type="ECO:0000313" key="5">
    <source>
        <dbReference type="Proteomes" id="UP000092600"/>
    </source>
</evidence>
<evidence type="ECO:0000313" key="4">
    <source>
        <dbReference type="EMBL" id="OAY78980.1"/>
    </source>
</evidence>
<feature type="region of interest" description="Disordered" evidence="2">
    <location>
        <begin position="21"/>
        <end position="46"/>
    </location>
</feature>
<dbReference type="Proteomes" id="UP000092600">
    <property type="component" value="Unassembled WGS sequence"/>
</dbReference>
<dbReference type="STRING" id="4615.A0A199VQJ8"/>
<dbReference type="InterPro" id="IPR052583">
    <property type="entry name" value="ATP-helicase/E3_Ub-Ligase"/>
</dbReference>
<sequence length="767" mass="86240">MLRQLFSRPLPLRLQTLTLLSSSSSSSPLPPPPRPNPRLPFSGRDPTRSFLLRSLRFYSASRGDGGDDDDGTWKLSPEFDEVDSVFGDITEGGEEAFVSEAVEDAVKGFTGGSGDPWAEGAASDSKGDVFEDIDREVASKEGGRGVGEEEWGTIEGYKPWTLGEDEETGDVFGAEEIEEAEKDVADEKQKLEEREKELLETLKDLHHELELLQEIGIFGDFALNRLLRAISHLDLHAIPRSGEPDVMYTPMSLTMTCSISVLRYNILSGLESLQDSRKILTDRILEIDQTLGNPKDEDIERQRCCPNCYDGNGSLCIQCELDILFQVYEAKLFLIKKSHDVDVIASVEEAIDLQRRKYEFNLFFRNRMTLVESDSHDEKGTSYTQQSYKVSESFPYKWINKKWKEGFHVTSMTTAGNRWGVVMSRNSGYSDQVVELDFLYPSEGIHRRWESGYRITSTAATPDQAAFILSIPKRKLMDGTQETLRTSAFPSNHVKAMRKEYSQARFLSIAQAQFLRAPDEIKMSTSRLRLKETEDEPSAINVLTREDLIPTSMQLSSDKFSSSSSMACIKGQLRYLKGLVLSNQKTQNQCINSFSKAQDNANFQTSSVSVEETANKIDDEPCPICQERYYEQKMMFQCGHSLCCNWNDVLGLLEHALVANGVMFVRMKGGRKSQVALAQFKGDISVVDSGKTKRMPSSEKSIQSPLDANPAWSEWSQSFGSTALEPLLNLAAEAQAINRIHRVGQGKKTFIHRFIVKDSIEERVSRS</sequence>
<feature type="coiled-coil region" evidence="1">
    <location>
        <begin position="174"/>
        <end position="215"/>
    </location>
</feature>
<keyword evidence="1" id="KW-0175">Coiled coil</keyword>
<dbReference type="Pfam" id="PF24289">
    <property type="entry name" value="DUF7477"/>
    <property type="match status" value="1"/>
</dbReference>
<feature type="domain" description="DUF7477" evidence="3">
    <location>
        <begin position="379"/>
        <end position="496"/>
    </location>
</feature>
<feature type="compositionally biased region" description="Pro residues" evidence="2">
    <location>
        <begin position="28"/>
        <end position="38"/>
    </location>
</feature>
<evidence type="ECO:0000256" key="2">
    <source>
        <dbReference type="SAM" id="MobiDB-lite"/>
    </source>
</evidence>
<dbReference type="AlphaFoldDB" id="A0A199VQJ8"/>
<comment type="caution">
    <text evidence="4">The sequence shown here is derived from an EMBL/GenBank/DDBJ whole genome shotgun (WGS) entry which is preliminary data.</text>
</comment>
<protein>
    <submittedName>
        <fullName evidence="4">E3 ubiquitin-protein ligase SHPRH</fullName>
    </submittedName>
</protein>
<evidence type="ECO:0000259" key="3">
    <source>
        <dbReference type="Pfam" id="PF24289"/>
    </source>
</evidence>
<accession>A0A199VQJ8</accession>
<evidence type="ECO:0000256" key="1">
    <source>
        <dbReference type="SAM" id="Coils"/>
    </source>
</evidence>
<dbReference type="PANTHER" id="PTHR45865:SF1">
    <property type="entry name" value="E3 UBIQUITIN-PROTEIN LIGASE SHPRH"/>
    <property type="match status" value="1"/>
</dbReference>
<dbReference type="EMBL" id="LSRQ01001170">
    <property type="protein sequence ID" value="OAY78980.1"/>
    <property type="molecule type" value="Genomic_DNA"/>
</dbReference>
<dbReference type="InterPro" id="IPR027417">
    <property type="entry name" value="P-loop_NTPase"/>
</dbReference>
<organism evidence="4 5">
    <name type="scientific">Ananas comosus</name>
    <name type="common">Pineapple</name>
    <name type="synonym">Ananas ananas</name>
    <dbReference type="NCBI Taxonomy" id="4615"/>
    <lineage>
        <taxon>Eukaryota</taxon>
        <taxon>Viridiplantae</taxon>
        <taxon>Streptophyta</taxon>
        <taxon>Embryophyta</taxon>
        <taxon>Tracheophyta</taxon>
        <taxon>Spermatophyta</taxon>
        <taxon>Magnoliopsida</taxon>
        <taxon>Liliopsida</taxon>
        <taxon>Poales</taxon>
        <taxon>Bromeliaceae</taxon>
        <taxon>Bromelioideae</taxon>
        <taxon>Ananas</taxon>
    </lineage>
</organism>
<name>A0A199VQJ8_ANACO</name>
<feature type="region of interest" description="Disordered" evidence="2">
    <location>
        <begin position="690"/>
        <end position="709"/>
    </location>
</feature>